<keyword evidence="1" id="KW-0812">Transmembrane</keyword>
<feature type="transmembrane region" description="Helical" evidence="1">
    <location>
        <begin position="90"/>
        <end position="111"/>
    </location>
</feature>
<reference evidence="3" key="1">
    <citation type="journal article" date="2019" name="Int. J. Syst. Evol. Microbiol.">
        <title>The Global Catalogue of Microorganisms (GCM) 10K type strain sequencing project: providing services to taxonomists for standard genome sequencing and annotation.</title>
        <authorList>
            <consortium name="The Broad Institute Genomics Platform"/>
            <consortium name="The Broad Institute Genome Sequencing Center for Infectious Disease"/>
            <person name="Wu L."/>
            <person name="Ma J."/>
        </authorList>
    </citation>
    <scope>NUCLEOTIDE SEQUENCE [LARGE SCALE GENOMIC DNA]</scope>
    <source>
        <strain evidence="3">JCM 17687</strain>
    </source>
</reference>
<evidence type="ECO:0000313" key="2">
    <source>
        <dbReference type="EMBL" id="GAA5021514.1"/>
    </source>
</evidence>
<keyword evidence="3" id="KW-1185">Reference proteome</keyword>
<name>A0ABP9J5R1_9MICO</name>
<keyword evidence="1" id="KW-0472">Membrane</keyword>
<keyword evidence="1" id="KW-1133">Transmembrane helix</keyword>
<evidence type="ECO:0000256" key="1">
    <source>
        <dbReference type="SAM" id="Phobius"/>
    </source>
</evidence>
<evidence type="ECO:0008006" key="4">
    <source>
        <dbReference type="Google" id="ProtNLM"/>
    </source>
</evidence>
<sequence>MIPRALTALALTLAAELPLLVVPARLAGWASRRVAVAGAALVNVLTQPLLFAASTAFGSAWHLLAGEAVVVAVETALLRWAWRVRGREGVVTLACAVLAANATSTALGLLVL</sequence>
<dbReference type="Proteomes" id="UP001500427">
    <property type="component" value="Unassembled WGS sequence"/>
</dbReference>
<accession>A0ABP9J5R1</accession>
<proteinExistence type="predicted"/>
<dbReference type="EMBL" id="BAABIW010000009">
    <property type="protein sequence ID" value="GAA5021514.1"/>
    <property type="molecule type" value="Genomic_DNA"/>
</dbReference>
<organism evidence="2 3">
    <name type="scientific">Terrabacter aeriphilus</name>
    <dbReference type="NCBI Taxonomy" id="515662"/>
    <lineage>
        <taxon>Bacteria</taxon>
        <taxon>Bacillati</taxon>
        <taxon>Actinomycetota</taxon>
        <taxon>Actinomycetes</taxon>
        <taxon>Micrococcales</taxon>
        <taxon>Intrasporangiaceae</taxon>
        <taxon>Terrabacter</taxon>
    </lineage>
</organism>
<dbReference type="RefSeq" id="WP_345506441.1">
    <property type="nucleotide sequence ID" value="NZ_BAABIW010000009.1"/>
</dbReference>
<comment type="caution">
    <text evidence="2">The sequence shown here is derived from an EMBL/GenBank/DDBJ whole genome shotgun (WGS) entry which is preliminary data.</text>
</comment>
<protein>
    <recommendedName>
        <fullName evidence="4">Polysaccharide biosynthesis protein C-terminal domain-containing protein</fullName>
    </recommendedName>
</protein>
<feature type="transmembrane region" description="Helical" evidence="1">
    <location>
        <begin position="59"/>
        <end position="78"/>
    </location>
</feature>
<evidence type="ECO:0000313" key="3">
    <source>
        <dbReference type="Proteomes" id="UP001500427"/>
    </source>
</evidence>
<gene>
    <name evidence="2" type="ORF">GCM10023258_10950</name>
</gene>